<dbReference type="GO" id="GO:0016787">
    <property type="term" value="F:hydrolase activity"/>
    <property type="evidence" value="ECO:0007669"/>
    <property type="project" value="InterPro"/>
</dbReference>
<feature type="domain" description="Calcineurin-like phosphoesterase" evidence="1">
    <location>
        <begin position="3"/>
        <end position="219"/>
    </location>
</feature>
<proteinExistence type="predicted"/>
<dbReference type="AlphaFoldDB" id="A0A4Q2SNM2"/>
<dbReference type="SUPFAM" id="SSF56300">
    <property type="entry name" value="Metallo-dependent phosphatases"/>
    <property type="match status" value="1"/>
</dbReference>
<dbReference type="InterPro" id="IPR029052">
    <property type="entry name" value="Metallo-depent_PP-like"/>
</dbReference>
<evidence type="ECO:0000313" key="2">
    <source>
        <dbReference type="EMBL" id="RYC05790.1"/>
    </source>
</evidence>
<sequence length="260" mass="27750">MIIGLVGDLEGDRDWAVEVLRALGREVDVAVQLGDLRFGMGADPDGYLAAIEAVCAEVGLRLLCITGNHEHWARLKALWADPAHQDIDGTPLPLEVSDHVSLLPRGHRWELDGRSLVALGGAPSVNRLLLTEGVSWWPGEVITDEHVDLTLAGGQADVMFLHDSPAPPLCTPPVAEIVRGNPMDWPEVILAEADAGMAQVTRAVLGVRPRLVAHGHFHVAGEAVVRLPGADHDTTIWSLAANGDPANVRLLDLATLSDPA</sequence>
<protein>
    <recommendedName>
        <fullName evidence="1">Calcineurin-like phosphoesterase domain-containing protein</fullName>
    </recommendedName>
</protein>
<dbReference type="OrthoDB" id="5380150at2"/>
<evidence type="ECO:0000313" key="3">
    <source>
        <dbReference type="Proteomes" id="UP000291101"/>
    </source>
</evidence>
<name>A0A4Q2SNM2_9ACTN</name>
<dbReference type="InterPro" id="IPR004843">
    <property type="entry name" value="Calcineurin-like_PHP"/>
</dbReference>
<comment type="caution">
    <text evidence="2">The sequence shown here is derived from an EMBL/GenBank/DDBJ whole genome shotgun (WGS) entry which is preliminary data.</text>
</comment>
<dbReference type="RefSeq" id="WP_129428116.1">
    <property type="nucleotide sequence ID" value="NZ_SDWV01000020.1"/>
</dbReference>
<gene>
    <name evidence="2" type="ORF">EUA94_17130</name>
</gene>
<organism evidence="2 3">
    <name type="scientific">Nocardioides zhouii</name>
    <dbReference type="NCBI Taxonomy" id="1168729"/>
    <lineage>
        <taxon>Bacteria</taxon>
        <taxon>Bacillati</taxon>
        <taxon>Actinomycetota</taxon>
        <taxon>Actinomycetes</taxon>
        <taxon>Propionibacteriales</taxon>
        <taxon>Nocardioidaceae</taxon>
        <taxon>Nocardioides</taxon>
    </lineage>
</organism>
<dbReference type="Gene3D" id="3.60.21.10">
    <property type="match status" value="1"/>
</dbReference>
<accession>A0A4Q2SNM2</accession>
<keyword evidence="3" id="KW-1185">Reference proteome</keyword>
<reference evidence="2 3" key="1">
    <citation type="submission" date="2019-01" db="EMBL/GenBank/DDBJ databases">
        <title>Novel species of Nocardioides.</title>
        <authorList>
            <person name="Liu Q."/>
            <person name="X Y.-H."/>
        </authorList>
    </citation>
    <scope>NUCLEOTIDE SEQUENCE [LARGE SCALE GENOMIC DNA]</scope>
    <source>
        <strain evidence="2 3">HLT2-9</strain>
    </source>
</reference>
<dbReference type="EMBL" id="SDWV01000020">
    <property type="protein sequence ID" value="RYC05790.1"/>
    <property type="molecule type" value="Genomic_DNA"/>
</dbReference>
<evidence type="ECO:0000259" key="1">
    <source>
        <dbReference type="Pfam" id="PF00149"/>
    </source>
</evidence>
<dbReference type="Pfam" id="PF00149">
    <property type="entry name" value="Metallophos"/>
    <property type="match status" value="1"/>
</dbReference>
<dbReference type="Proteomes" id="UP000291101">
    <property type="component" value="Unassembled WGS sequence"/>
</dbReference>